<accession>A0A2I9D615</accession>
<organism evidence="1 2">
    <name type="scientific">Deinococcus aerius</name>
    <dbReference type="NCBI Taxonomy" id="200253"/>
    <lineage>
        <taxon>Bacteria</taxon>
        <taxon>Thermotogati</taxon>
        <taxon>Deinococcota</taxon>
        <taxon>Deinococci</taxon>
        <taxon>Deinococcales</taxon>
        <taxon>Deinococcaceae</taxon>
        <taxon>Deinococcus</taxon>
    </lineage>
</organism>
<evidence type="ECO:0000313" key="2">
    <source>
        <dbReference type="Proteomes" id="UP000236569"/>
    </source>
</evidence>
<dbReference type="EMBL" id="BFAG01000006">
    <property type="protein sequence ID" value="GBF05840.1"/>
    <property type="molecule type" value="Genomic_DNA"/>
</dbReference>
<evidence type="ECO:0000313" key="1">
    <source>
        <dbReference type="EMBL" id="GBF05840.1"/>
    </source>
</evidence>
<keyword evidence="2" id="KW-1185">Reference proteome</keyword>
<dbReference type="AlphaFoldDB" id="A0A2I9D615"/>
<gene>
    <name evidence="1" type="ORF">DAERI_060100</name>
</gene>
<protein>
    <submittedName>
        <fullName evidence="1">Uncharacterized protein</fullName>
    </submittedName>
</protein>
<comment type="caution">
    <text evidence="1">The sequence shown here is derived from an EMBL/GenBank/DDBJ whole genome shotgun (WGS) entry which is preliminary data.</text>
</comment>
<dbReference type="Proteomes" id="UP000236569">
    <property type="component" value="Unassembled WGS sequence"/>
</dbReference>
<reference evidence="2" key="1">
    <citation type="submission" date="2018-01" db="EMBL/GenBank/DDBJ databases">
        <title>Draft Genome Sequence of the Radioresistant Bacterium Deinococcus aerius TR0125, Isolated from the Higher Atmosphere above Japan.</title>
        <authorList>
            <person name="Satoh K."/>
            <person name="Arai H."/>
            <person name="Sanzen T."/>
            <person name="Kawaguchi Y."/>
            <person name="Hayashi H."/>
            <person name="Yokobori S."/>
            <person name="Yamagishi A."/>
            <person name="Oono Y."/>
            <person name="Narumi I."/>
        </authorList>
    </citation>
    <scope>NUCLEOTIDE SEQUENCE [LARGE SCALE GENOMIC DNA]</scope>
    <source>
        <strain evidence="2">TR0125</strain>
    </source>
</reference>
<name>A0A2I9D615_9DEIO</name>
<sequence length="487" mass="51612">MWPANKSGAPTVTRNTDAVRGIDDGFEWQLTPYGGTVQLRVAALGARLRLPPLGIVKFTVNGESAFYGQVPDPSHQKQQDVEEQLVLGGREVLRRALMDGKAYRDQGVFAIVRDLLGRLCPPGVTYDPALIGNGSGTDAGPSLSTYYAPTSDLATALNTLAKAAGVQWDVDVQGRVFFGRPQPAALTVAYAGKGWGRLRVQGRETVTRAVLRVVTAPAGLEGGAVRFGPSGVPATVTVVAQHAQHDLYRAERAVEPPEGVALIAPQPPERWVTRPENVDGTAALDNDPTTYTAVALGTTQRAVELESALGRPVGVEVEYTLPSVENLPSGAYALRLEVGDAEAILSLQATAERRTLRLILPPDAGTAGTWRARLLLGATLAVQTAPATELRVYAVRFLVVDEAASLRVAQSFLQLPFATPAEVTLPGLVAPTPTLTVTGSPDGDVTGATGLWEYQYTRDNRGVTLARLGSDGQSDTARAIKFAVQGR</sequence>
<proteinExistence type="predicted"/>